<gene>
    <name evidence="1" type="ORF">C4K04_0153</name>
</gene>
<dbReference type="EMBL" id="CP027753">
    <property type="protein sequence ID" value="AZE45858.1"/>
    <property type="molecule type" value="Genomic_DNA"/>
</dbReference>
<accession>A0A3G7TGU4</accession>
<organism evidence="1 2">
    <name type="scientific">Pseudomonas chlororaphis</name>
    <dbReference type="NCBI Taxonomy" id="587753"/>
    <lineage>
        <taxon>Bacteria</taxon>
        <taxon>Pseudomonadati</taxon>
        <taxon>Pseudomonadota</taxon>
        <taxon>Gammaproteobacteria</taxon>
        <taxon>Pseudomonadales</taxon>
        <taxon>Pseudomonadaceae</taxon>
        <taxon>Pseudomonas</taxon>
    </lineage>
</organism>
<dbReference type="Proteomes" id="UP000268048">
    <property type="component" value="Chromosome"/>
</dbReference>
<evidence type="ECO:0000313" key="1">
    <source>
        <dbReference type="EMBL" id="AZE45858.1"/>
    </source>
</evidence>
<name>A0A3G7TGU4_9PSED</name>
<dbReference type="AlphaFoldDB" id="A0A3G7TGU4"/>
<evidence type="ECO:0000313" key="2">
    <source>
        <dbReference type="Proteomes" id="UP000268048"/>
    </source>
</evidence>
<sequence length="59" mass="6800">MLAGPSVKEPLPWLYGFSITNKAKARQVFITEWSTLFKPRRRKTNTGESVEQAVFIILF</sequence>
<reference evidence="1 2" key="1">
    <citation type="submission" date="2018-03" db="EMBL/GenBank/DDBJ databases">
        <title>Diversity of phytobeneficial traits revealed by whole-genome analysis of worldwide-isolated phenazine-producing Pseudomonas spp.</title>
        <authorList>
            <person name="Biessy A."/>
            <person name="Novinscak A."/>
            <person name="Blom J."/>
            <person name="Leger G."/>
            <person name="Thomashow L.S."/>
            <person name="Cazorla F.M."/>
            <person name="Josic D."/>
            <person name="Filion M."/>
        </authorList>
    </citation>
    <scope>NUCLEOTIDE SEQUENCE [LARGE SCALE GENOMIC DNA]</scope>
    <source>
        <strain evidence="1 2">B25</strain>
    </source>
</reference>
<proteinExistence type="predicted"/>
<protein>
    <submittedName>
        <fullName evidence="1">Uncharacterized protein</fullName>
    </submittedName>
</protein>